<dbReference type="Proteomes" id="UP000248553">
    <property type="component" value="Unassembled WGS sequence"/>
</dbReference>
<gene>
    <name evidence="1" type="ORF">DLM85_15770</name>
</gene>
<accession>A0A328BFZ6</accession>
<reference evidence="2" key="1">
    <citation type="submission" date="2018-05" db="EMBL/GenBank/DDBJ databases">
        <authorList>
            <person name="Nie L."/>
        </authorList>
    </citation>
    <scope>NUCLEOTIDE SEQUENCE [LARGE SCALE GENOMIC DNA]</scope>
    <source>
        <strain evidence="2">NL</strain>
    </source>
</reference>
<dbReference type="EMBL" id="QHKM01000004">
    <property type="protein sequence ID" value="RAK66150.1"/>
    <property type="molecule type" value="Genomic_DNA"/>
</dbReference>
<comment type="caution">
    <text evidence="1">The sequence shown here is derived from an EMBL/GenBank/DDBJ whole genome shotgun (WGS) entry which is preliminary data.</text>
</comment>
<sequence>MASLPPALRKALLNLPQKEKDQLLVRLVCQDKVLTEQLQFRLLEGPDALQERRARLRERLDDPVRGYHQTPNDLLLILRQLQSQIGYHAKITGDQFGEVELTARLLNHVFQHQPAAVARLTGTTQPLLSHLARRADTALRLADKLDVDYHLELADAINELLTNLWGTAAAPLARDLGLPRQWGGMVKW</sequence>
<keyword evidence="2" id="KW-1185">Reference proteome</keyword>
<dbReference type="OrthoDB" id="1432119at2"/>
<protein>
    <submittedName>
        <fullName evidence="1">Uncharacterized protein</fullName>
    </submittedName>
</protein>
<proteinExistence type="predicted"/>
<dbReference type="RefSeq" id="WP_111479060.1">
    <property type="nucleotide sequence ID" value="NZ_QHKM01000004.1"/>
</dbReference>
<evidence type="ECO:0000313" key="1">
    <source>
        <dbReference type="EMBL" id="RAK66150.1"/>
    </source>
</evidence>
<dbReference type="AlphaFoldDB" id="A0A328BFZ6"/>
<organism evidence="1 2">
    <name type="scientific">Hymenobacter edaphi</name>
    <dbReference type="NCBI Taxonomy" id="2211146"/>
    <lineage>
        <taxon>Bacteria</taxon>
        <taxon>Pseudomonadati</taxon>
        <taxon>Bacteroidota</taxon>
        <taxon>Cytophagia</taxon>
        <taxon>Cytophagales</taxon>
        <taxon>Hymenobacteraceae</taxon>
        <taxon>Hymenobacter</taxon>
    </lineage>
</organism>
<evidence type="ECO:0000313" key="2">
    <source>
        <dbReference type="Proteomes" id="UP000248553"/>
    </source>
</evidence>
<name>A0A328BFZ6_9BACT</name>